<gene>
    <name evidence="1" type="ORF">METZ01_LOCUS328865</name>
</gene>
<reference evidence="1" key="1">
    <citation type="submission" date="2018-05" db="EMBL/GenBank/DDBJ databases">
        <authorList>
            <person name="Lanie J.A."/>
            <person name="Ng W.-L."/>
            <person name="Kazmierczak K.M."/>
            <person name="Andrzejewski T.M."/>
            <person name="Davidsen T.M."/>
            <person name="Wayne K.J."/>
            <person name="Tettelin H."/>
            <person name="Glass J.I."/>
            <person name="Rusch D."/>
            <person name="Podicherti R."/>
            <person name="Tsui H.-C.T."/>
            <person name="Winkler M.E."/>
        </authorList>
    </citation>
    <scope>NUCLEOTIDE SEQUENCE</scope>
</reference>
<organism evidence="1">
    <name type="scientific">marine metagenome</name>
    <dbReference type="NCBI Taxonomy" id="408172"/>
    <lineage>
        <taxon>unclassified sequences</taxon>
        <taxon>metagenomes</taxon>
        <taxon>ecological metagenomes</taxon>
    </lineage>
</organism>
<dbReference type="EMBL" id="UINC01109291">
    <property type="protein sequence ID" value="SVC76011.1"/>
    <property type="molecule type" value="Genomic_DNA"/>
</dbReference>
<evidence type="ECO:0000313" key="1">
    <source>
        <dbReference type="EMBL" id="SVC76011.1"/>
    </source>
</evidence>
<feature type="non-terminal residue" evidence="1">
    <location>
        <position position="23"/>
    </location>
</feature>
<accession>A0A382PVL3</accession>
<name>A0A382PVL3_9ZZZZ</name>
<dbReference type="AlphaFoldDB" id="A0A382PVL3"/>
<proteinExistence type="predicted"/>
<sequence length="23" mass="2627">MRANLDINSAIEKQNERHFGVAL</sequence>
<protein>
    <submittedName>
        <fullName evidence="1">Uncharacterized protein</fullName>
    </submittedName>
</protein>